<evidence type="ECO:0000256" key="6">
    <source>
        <dbReference type="ARBA" id="ARBA00022801"/>
    </source>
</evidence>
<dbReference type="InterPro" id="IPR002976">
    <property type="entry name" value="Plant_Gprotein_alpha"/>
</dbReference>
<dbReference type="SUPFAM" id="SSF52540">
    <property type="entry name" value="P-loop containing nucleoside triphosphate hydrolases"/>
    <property type="match status" value="1"/>
</dbReference>
<keyword evidence="8 12" id="KW-0342">GTP-binding</keyword>
<dbReference type="PRINTS" id="PR01242">
    <property type="entry name" value="GPROTEINAPLT"/>
</dbReference>
<dbReference type="FunFam" id="3.40.50.300:FF:000692">
    <property type="entry name" value="Guanine nucleotide-binding protein subunit alpha"/>
    <property type="match status" value="1"/>
</dbReference>
<dbReference type="EMBL" id="QPKB01000011">
    <property type="protein sequence ID" value="RWR95892.1"/>
    <property type="molecule type" value="Genomic_DNA"/>
</dbReference>
<evidence type="ECO:0000256" key="3">
    <source>
        <dbReference type="ARBA" id="ARBA00022707"/>
    </source>
</evidence>
<evidence type="ECO:0000256" key="7">
    <source>
        <dbReference type="ARBA" id="ARBA00022842"/>
    </source>
</evidence>
<keyword evidence="11 14" id="KW-0449">Lipoprotein</keyword>
<reference evidence="15 16" key="1">
    <citation type="journal article" date="2019" name="Nat. Plants">
        <title>Stout camphor tree genome fills gaps in understanding of flowering plant genome evolution.</title>
        <authorList>
            <person name="Chaw S.M."/>
            <person name="Liu Y.C."/>
            <person name="Wu Y.W."/>
            <person name="Wang H.Y."/>
            <person name="Lin C.I."/>
            <person name="Wu C.S."/>
            <person name="Ke H.M."/>
            <person name="Chang L.Y."/>
            <person name="Hsu C.Y."/>
            <person name="Yang H.T."/>
            <person name="Sudianto E."/>
            <person name="Hsu M.H."/>
            <person name="Wu K.P."/>
            <person name="Wang L.N."/>
            <person name="Leebens-Mack J.H."/>
            <person name="Tsai I.J."/>
        </authorList>
    </citation>
    <scope>NUCLEOTIDE SEQUENCE [LARGE SCALE GENOMIC DNA]</scope>
    <source>
        <strain evidence="16">cv. Chaw 1501</strain>
        <tissue evidence="15">Young leaves</tissue>
    </source>
</reference>
<keyword evidence="3 14" id="KW-0519">Myristate</keyword>
<evidence type="ECO:0000313" key="16">
    <source>
        <dbReference type="Proteomes" id="UP000283530"/>
    </source>
</evidence>
<dbReference type="PANTHER" id="PTHR10218">
    <property type="entry name" value="GTP-BINDING PROTEIN ALPHA SUBUNIT"/>
    <property type="match status" value="1"/>
</dbReference>
<evidence type="ECO:0000256" key="2">
    <source>
        <dbReference type="ARBA" id="ARBA00005804"/>
    </source>
</evidence>
<dbReference type="OrthoDB" id="5817230at2759"/>
<feature type="binding site" evidence="13">
    <location>
        <position position="62"/>
    </location>
    <ligand>
        <name>Mg(2+)</name>
        <dbReference type="ChEBI" id="CHEBI:18420"/>
    </ligand>
</feature>
<feature type="binding site" evidence="12">
    <location>
        <position position="320"/>
    </location>
    <ligand>
        <name>GTP</name>
        <dbReference type="ChEBI" id="CHEBI:37565"/>
    </ligand>
</feature>
<dbReference type="PRINTS" id="PR00318">
    <property type="entry name" value="GPROTEINA"/>
</dbReference>
<dbReference type="CDD" id="cd00066">
    <property type="entry name" value="G-alpha"/>
    <property type="match status" value="1"/>
</dbReference>
<proteinExistence type="inferred from homology"/>
<evidence type="ECO:0000256" key="10">
    <source>
        <dbReference type="ARBA" id="ARBA00023224"/>
    </source>
</evidence>
<dbReference type="GO" id="GO:0005525">
    <property type="term" value="F:GTP binding"/>
    <property type="evidence" value="ECO:0007669"/>
    <property type="project" value="UniProtKB-UniRule"/>
</dbReference>
<dbReference type="SUPFAM" id="SSF47895">
    <property type="entry name" value="Transducin (alpha subunit), insertion domain"/>
    <property type="match status" value="1"/>
</dbReference>
<dbReference type="GO" id="GO:0007188">
    <property type="term" value="P:adenylate cyclase-modulating G protein-coupled receptor signaling pathway"/>
    <property type="evidence" value="ECO:0007669"/>
    <property type="project" value="UniProtKB-UniRule"/>
</dbReference>
<feature type="binding site" evidence="12">
    <location>
        <begin position="58"/>
        <end position="63"/>
    </location>
    <ligand>
        <name>GTP</name>
        <dbReference type="ChEBI" id="CHEBI:37565"/>
    </ligand>
</feature>
<organism evidence="15 16">
    <name type="scientific">Cinnamomum micranthum f. kanehirae</name>
    <dbReference type="NCBI Taxonomy" id="337451"/>
    <lineage>
        <taxon>Eukaryota</taxon>
        <taxon>Viridiplantae</taxon>
        <taxon>Streptophyta</taxon>
        <taxon>Embryophyta</taxon>
        <taxon>Tracheophyta</taxon>
        <taxon>Spermatophyta</taxon>
        <taxon>Magnoliopsida</taxon>
        <taxon>Magnoliidae</taxon>
        <taxon>Laurales</taxon>
        <taxon>Lauraceae</taxon>
        <taxon>Cinnamomum</taxon>
    </lineage>
</organism>
<dbReference type="GO" id="GO:0046872">
    <property type="term" value="F:metal ion binding"/>
    <property type="evidence" value="ECO:0007669"/>
    <property type="project" value="UniProtKB-UniRule"/>
</dbReference>
<dbReference type="Proteomes" id="UP000283530">
    <property type="component" value="Unassembled WGS sequence"/>
</dbReference>
<dbReference type="GO" id="GO:0005834">
    <property type="term" value="C:heterotrimeric G-protein complex"/>
    <property type="evidence" value="ECO:0007669"/>
    <property type="project" value="UniProtKB-UniRule"/>
</dbReference>
<gene>
    <name evidence="15" type="ORF">CKAN_02525200</name>
</gene>
<dbReference type="FunFam" id="1.10.400.10:FF:000008">
    <property type="entry name" value="Guanine nucleotide-binding protein alpha-1 subunit"/>
    <property type="match status" value="1"/>
</dbReference>
<keyword evidence="7 13" id="KW-0460">Magnesium</keyword>
<keyword evidence="9 14" id="KW-0564">Palmitate</keyword>
<protein>
    <recommendedName>
        <fullName evidence="14">Guanine nucleotide-binding protein alpha subunit</fullName>
        <shortName evidence="14">GP-alpha</shortName>
    </recommendedName>
</protein>
<name>A0A3S3P8J2_9MAGN</name>
<dbReference type="PROSITE" id="PS51882">
    <property type="entry name" value="G_ALPHA"/>
    <property type="match status" value="1"/>
</dbReference>
<comment type="similarity">
    <text evidence="2 14">Belongs to the G-alpha family.</text>
</comment>
<dbReference type="SMART" id="SM00275">
    <property type="entry name" value="G_alpha"/>
    <property type="match status" value="1"/>
</dbReference>
<feature type="binding site" evidence="13">
    <location>
        <position position="203"/>
    </location>
    <ligand>
        <name>Mg(2+)</name>
        <dbReference type="ChEBI" id="CHEBI:18420"/>
    </ligand>
</feature>
<dbReference type="Gene3D" id="1.10.400.10">
    <property type="entry name" value="GI Alpha 1, domain 2-like"/>
    <property type="match status" value="1"/>
</dbReference>
<sequence length="348" mass="40827">MLAVPIIDIMGLLCSRQKRYSEADTEENVQAAEIEKRIAQETKAEKHIHKLLLLGAGESGKSTIFKQIKLLFQTGFDEAELRSYTSVIHANVYQTIKILHDGSRELAQNEADSLKYVISPENKEIGEKLSEIGSRLDYPCLTKEFAQDIETLWRDPAIQETYSRGNELQVPDCAHYFMENLQRLSDVNYIPTKEDVLYARVRTTGVVEIQFRYDQMLFEDENKNRMMETKELFDWVLKQPCFEKTSFMLFLNKFDIFEKKVLKVPLNVCEWFKDYQPLSTGKQEIEHAYEFVKKKFEELYFQSTAPHRVDRVFKIYRTTALDQKLVKKTFKLVDESLRRRNLIEAGLL</sequence>
<evidence type="ECO:0000256" key="4">
    <source>
        <dbReference type="ARBA" id="ARBA00022723"/>
    </source>
</evidence>
<comment type="cofactor">
    <cofactor evidence="1">
        <name>Mg(2+)</name>
        <dbReference type="ChEBI" id="CHEBI:18420"/>
    </cofactor>
</comment>
<dbReference type="InterPro" id="IPR011025">
    <property type="entry name" value="GproteinA_insert"/>
</dbReference>
<comment type="function">
    <text evidence="14">Guanine nucleotide-binding proteins (G proteins) are involved as modulators or transducers in various transmembrane signaling systems.</text>
</comment>
<evidence type="ECO:0000256" key="13">
    <source>
        <dbReference type="PIRSR" id="PIRSR601019-2"/>
    </source>
</evidence>
<keyword evidence="14" id="KW-0472">Membrane</keyword>
<evidence type="ECO:0000256" key="12">
    <source>
        <dbReference type="PIRSR" id="PIRSR601019-1"/>
    </source>
</evidence>
<dbReference type="InterPro" id="IPR001019">
    <property type="entry name" value="Gprotein_alpha_su"/>
</dbReference>
<dbReference type="Gene3D" id="3.40.50.300">
    <property type="entry name" value="P-loop containing nucleotide triphosphate hydrolases"/>
    <property type="match status" value="2"/>
</dbReference>
<keyword evidence="6" id="KW-0378">Hydrolase</keyword>
<dbReference type="GO" id="GO:0005737">
    <property type="term" value="C:cytoplasm"/>
    <property type="evidence" value="ECO:0007669"/>
    <property type="project" value="TreeGrafter"/>
</dbReference>
<keyword evidence="10 14" id="KW-0807">Transducer</keyword>
<evidence type="ECO:0000256" key="11">
    <source>
        <dbReference type="ARBA" id="ARBA00023288"/>
    </source>
</evidence>
<evidence type="ECO:0000313" key="15">
    <source>
        <dbReference type="EMBL" id="RWR95892.1"/>
    </source>
</evidence>
<dbReference type="PANTHER" id="PTHR10218:SF302">
    <property type="entry name" value="GUANINE NUCLEOTIDE-BINDING PROTEIN ALPHA-5 SUBUNIT"/>
    <property type="match status" value="1"/>
</dbReference>
<accession>A0A3S3P8J2</accession>
<dbReference type="GO" id="GO:0001664">
    <property type="term" value="F:G protein-coupled receptor binding"/>
    <property type="evidence" value="ECO:0007669"/>
    <property type="project" value="UniProtKB-UniRule"/>
</dbReference>
<evidence type="ECO:0000256" key="8">
    <source>
        <dbReference type="ARBA" id="ARBA00023134"/>
    </source>
</evidence>
<dbReference type="AlphaFoldDB" id="A0A3S3P8J2"/>
<evidence type="ECO:0000256" key="5">
    <source>
        <dbReference type="ARBA" id="ARBA00022741"/>
    </source>
</evidence>
<evidence type="ECO:0000256" key="14">
    <source>
        <dbReference type="RuleBase" id="RU368109"/>
    </source>
</evidence>
<keyword evidence="5 12" id="KW-0547">Nucleotide-binding</keyword>
<feature type="binding site" evidence="12">
    <location>
        <begin position="197"/>
        <end position="203"/>
    </location>
    <ligand>
        <name>GTP</name>
        <dbReference type="ChEBI" id="CHEBI:37565"/>
    </ligand>
</feature>
<evidence type="ECO:0000256" key="9">
    <source>
        <dbReference type="ARBA" id="ARBA00023139"/>
    </source>
</evidence>
<comment type="subcellular location">
    <subcellularLocation>
        <location evidence="14">Cell membrane</location>
    </subcellularLocation>
</comment>
<dbReference type="GO" id="GO:0003924">
    <property type="term" value="F:GTPase activity"/>
    <property type="evidence" value="ECO:0007669"/>
    <property type="project" value="InterPro"/>
</dbReference>
<dbReference type="InterPro" id="IPR027417">
    <property type="entry name" value="P-loop_NTPase"/>
</dbReference>
<comment type="domain">
    <text evidence="14">The helical domain is required for self-activation.</text>
</comment>
<comment type="caution">
    <text evidence="15">The sequence shown here is derived from an EMBL/GenBank/DDBJ whole genome shotgun (WGS) entry which is preliminary data.</text>
</comment>
<feature type="binding site" evidence="12">
    <location>
        <begin position="252"/>
        <end position="255"/>
    </location>
    <ligand>
        <name>GTP</name>
        <dbReference type="ChEBI" id="CHEBI:37565"/>
    </ligand>
</feature>
<keyword evidence="16" id="KW-1185">Reference proteome</keyword>
<keyword evidence="4 13" id="KW-0479">Metal-binding</keyword>
<comment type="subunit">
    <text evidence="14">G proteins are composed of 3 units; alpha, beta and gamma. The alpha chain contains the guanine nucleotide binding site.</text>
</comment>
<dbReference type="Pfam" id="PF00503">
    <property type="entry name" value="G-alpha"/>
    <property type="match status" value="2"/>
</dbReference>
<evidence type="ECO:0000256" key="1">
    <source>
        <dbReference type="ARBA" id="ARBA00001946"/>
    </source>
</evidence>
<dbReference type="STRING" id="337451.A0A3S3P8J2"/>
<dbReference type="GO" id="GO:0031683">
    <property type="term" value="F:G-protein beta/gamma-subunit complex binding"/>
    <property type="evidence" value="ECO:0007669"/>
    <property type="project" value="UniProtKB-UniRule"/>
</dbReference>
<keyword evidence="14" id="KW-1003">Cell membrane</keyword>